<evidence type="ECO:0000313" key="7">
    <source>
        <dbReference type="EMBL" id="SUK96779.1"/>
    </source>
</evidence>
<dbReference type="NCBIfam" id="TIGR00135">
    <property type="entry name" value="gatC"/>
    <property type="match status" value="1"/>
</dbReference>
<protein>
    <recommendedName>
        <fullName evidence="6">Aspartyl/glutamyl-tRNA(Asn/Gln) amidotransferase subunit C</fullName>
        <shortName evidence="6">Asp/Glu-ADT subunit C</shortName>
        <ecNumber evidence="6">6.3.5.-</ecNumber>
    </recommendedName>
</protein>
<keyword evidence="6" id="KW-0648">Protein biosynthesis</keyword>
<dbReference type="GO" id="GO:0016740">
    <property type="term" value="F:transferase activity"/>
    <property type="evidence" value="ECO:0007669"/>
    <property type="project" value="UniProtKB-KW"/>
</dbReference>
<reference evidence="7 8" key="1">
    <citation type="submission" date="2018-06" db="EMBL/GenBank/DDBJ databases">
        <authorList>
            <consortium name="Pathogen Informatics"/>
            <person name="Doyle S."/>
        </authorList>
    </citation>
    <scope>NUCLEOTIDE SEQUENCE [LARGE SCALE GENOMIC DNA]</scope>
    <source>
        <strain evidence="7 8">NCTC5664</strain>
    </source>
</reference>
<comment type="similarity">
    <text evidence="1 6">Belongs to the GatC family.</text>
</comment>
<comment type="catalytic activity">
    <reaction evidence="4 6">
        <text>L-aspartyl-tRNA(Asn) + L-glutamine + ATP + H2O = L-asparaginyl-tRNA(Asn) + L-glutamate + ADP + phosphate + 2 H(+)</text>
        <dbReference type="Rhea" id="RHEA:14513"/>
        <dbReference type="Rhea" id="RHEA-COMP:9674"/>
        <dbReference type="Rhea" id="RHEA-COMP:9677"/>
        <dbReference type="ChEBI" id="CHEBI:15377"/>
        <dbReference type="ChEBI" id="CHEBI:15378"/>
        <dbReference type="ChEBI" id="CHEBI:29985"/>
        <dbReference type="ChEBI" id="CHEBI:30616"/>
        <dbReference type="ChEBI" id="CHEBI:43474"/>
        <dbReference type="ChEBI" id="CHEBI:58359"/>
        <dbReference type="ChEBI" id="CHEBI:78515"/>
        <dbReference type="ChEBI" id="CHEBI:78516"/>
        <dbReference type="ChEBI" id="CHEBI:456216"/>
    </reaction>
</comment>
<dbReference type="InterPro" id="IPR036113">
    <property type="entry name" value="Asp/Glu-ADT_sf_sub_c"/>
</dbReference>
<comment type="function">
    <text evidence="3 6">Allows the formation of correctly charged Asn-tRNA(Asn) or Gln-tRNA(Gln) through the transamidation of misacylated Asp-tRNA(Asn) or Glu-tRNA(Gln) in organisms which lack either or both of asparaginyl-tRNA or glutaminyl-tRNA synthetases. The reaction takes place in the presence of glutamine and ATP through an activated phospho-Asp-tRNA(Asn) or phospho-Glu-tRNA(Gln).</text>
</comment>
<dbReference type="AlphaFoldDB" id="A0A380E3I7"/>
<evidence type="ECO:0000313" key="8">
    <source>
        <dbReference type="Proteomes" id="UP000254502"/>
    </source>
</evidence>
<dbReference type="GO" id="GO:0070681">
    <property type="term" value="P:glutaminyl-tRNAGln biosynthesis via transamidation"/>
    <property type="evidence" value="ECO:0007669"/>
    <property type="project" value="TreeGrafter"/>
</dbReference>
<dbReference type="GO" id="GO:0006412">
    <property type="term" value="P:translation"/>
    <property type="evidence" value="ECO:0007669"/>
    <property type="project" value="UniProtKB-UniRule"/>
</dbReference>
<dbReference type="PANTHER" id="PTHR15004:SF0">
    <property type="entry name" value="GLUTAMYL-TRNA(GLN) AMIDOTRANSFERASE SUBUNIT C, MITOCHONDRIAL"/>
    <property type="match status" value="1"/>
</dbReference>
<evidence type="ECO:0000256" key="5">
    <source>
        <dbReference type="ARBA" id="ARBA00047913"/>
    </source>
</evidence>
<keyword evidence="7" id="KW-0808">Transferase</keyword>
<dbReference type="SUPFAM" id="SSF141000">
    <property type="entry name" value="Glu-tRNAGln amidotransferase C subunit"/>
    <property type="match status" value="1"/>
</dbReference>
<evidence type="ECO:0000256" key="2">
    <source>
        <dbReference type="ARBA" id="ARBA00011123"/>
    </source>
</evidence>
<keyword evidence="6" id="KW-0067">ATP-binding</keyword>
<evidence type="ECO:0000256" key="1">
    <source>
        <dbReference type="ARBA" id="ARBA00010757"/>
    </source>
</evidence>
<dbReference type="GO" id="GO:0050566">
    <property type="term" value="F:asparaginyl-tRNA synthase (glutamine-hydrolyzing) activity"/>
    <property type="evidence" value="ECO:0007669"/>
    <property type="project" value="RHEA"/>
</dbReference>
<evidence type="ECO:0000256" key="6">
    <source>
        <dbReference type="HAMAP-Rule" id="MF_00122"/>
    </source>
</evidence>
<keyword evidence="6 7" id="KW-0436">Ligase</keyword>
<dbReference type="GO" id="GO:0006450">
    <property type="term" value="P:regulation of translational fidelity"/>
    <property type="evidence" value="ECO:0007669"/>
    <property type="project" value="InterPro"/>
</dbReference>
<dbReference type="InterPro" id="IPR003837">
    <property type="entry name" value="GatC"/>
</dbReference>
<comment type="subunit">
    <text evidence="2 6">Heterotrimer of A, B and C subunits.</text>
</comment>
<dbReference type="HAMAP" id="MF_00122">
    <property type="entry name" value="GatC"/>
    <property type="match status" value="1"/>
</dbReference>
<dbReference type="Proteomes" id="UP000254502">
    <property type="component" value="Unassembled WGS sequence"/>
</dbReference>
<organism evidence="7 8">
    <name type="scientific">Staphylococcus aureus</name>
    <dbReference type="NCBI Taxonomy" id="1280"/>
    <lineage>
        <taxon>Bacteria</taxon>
        <taxon>Bacillati</taxon>
        <taxon>Bacillota</taxon>
        <taxon>Bacilli</taxon>
        <taxon>Bacillales</taxon>
        <taxon>Staphylococcaceae</taxon>
        <taxon>Staphylococcus</taxon>
    </lineage>
</organism>
<dbReference type="EC" id="6.3.5.-" evidence="6"/>
<dbReference type="PANTHER" id="PTHR15004">
    <property type="entry name" value="GLUTAMYL-TRNA(GLN) AMIDOTRANSFERASE SUBUNIT C, MITOCHONDRIAL"/>
    <property type="match status" value="1"/>
</dbReference>
<dbReference type="EMBL" id="UHAQ01000004">
    <property type="protein sequence ID" value="SUK96779.1"/>
    <property type="molecule type" value="Genomic_DNA"/>
</dbReference>
<comment type="catalytic activity">
    <reaction evidence="5 6">
        <text>L-glutamyl-tRNA(Gln) + L-glutamine + ATP + H2O = L-glutaminyl-tRNA(Gln) + L-glutamate + ADP + phosphate + H(+)</text>
        <dbReference type="Rhea" id="RHEA:17521"/>
        <dbReference type="Rhea" id="RHEA-COMP:9681"/>
        <dbReference type="Rhea" id="RHEA-COMP:9684"/>
        <dbReference type="ChEBI" id="CHEBI:15377"/>
        <dbReference type="ChEBI" id="CHEBI:15378"/>
        <dbReference type="ChEBI" id="CHEBI:29985"/>
        <dbReference type="ChEBI" id="CHEBI:30616"/>
        <dbReference type="ChEBI" id="CHEBI:43474"/>
        <dbReference type="ChEBI" id="CHEBI:58359"/>
        <dbReference type="ChEBI" id="CHEBI:78520"/>
        <dbReference type="ChEBI" id="CHEBI:78521"/>
        <dbReference type="ChEBI" id="CHEBI:456216"/>
    </reaction>
</comment>
<proteinExistence type="inferred from homology"/>
<name>A0A380E3I7_STAAU</name>
<evidence type="ECO:0000256" key="3">
    <source>
        <dbReference type="ARBA" id="ARBA00024799"/>
    </source>
</evidence>
<evidence type="ECO:0000256" key="4">
    <source>
        <dbReference type="ARBA" id="ARBA00047380"/>
    </source>
</evidence>
<gene>
    <name evidence="7" type="primary">gatC_2</name>
    <name evidence="6" type="synonym">gatC</name>
    <name evidence="7" type="ORF">NCTC5664_04080</name>
</gene>
<sequence length="109" mass="12327">MNDLKEAFINDKVTREEVEHIANLARLQISPEETEEMANTLESILDFAKQNDSADTEGVEPTYHVLDLQNVLREDKAIKGIPQELALKNAKETEDGQFKVPTIMNEEDA</sequence>
<dbReference type="GO" id="GO:0050567">
    <property type="term" value="F:glutaminyl-tRNA synthase (glutamine-hydrolyzing) activity"/>
    <property type="evidence" value="ECO:0007669"/>
    <property type="project" value="UniProtKB-UniRule"/>
</dbReference>
<dbReference type="Gene3D" id="1.10.20.60">
    <property type="entry name" value="Glu-tRNAGln amidotransferase C subunit, N-terminal domain"/>
    <property type="match status" value="1"/>
</dbReference>
<keyword evidence="6" id="KW-0547">Nucleotide-binding</keyword>
<dbReference type="Pfam" id="PF02686">
    <property type="entry name" value="GatC"/>
    <property type="match status" value="1"/>
</dbReference>
<dbReference type="GO" id="GO:0005524">
    <property type="term" value="F:ATP binding"/>
    <property type="evidence" value="ECO:0007669"/>
    <property type="project" value="UniProtKB-KW"/>
</dbReference>
<accession>A0A380E3I7</accession>